<reference evidence="3" key="1">
    <citation type="journal article" date="2020" name="Microbiol. Resour. Announc.">
        <title>Draft Genome Sequences of Thiorhodococcus mannitoliphagus and Thiorhodococcus minor, Purple Sulfur Photosynthetic Bacteria in the Gammaproteobacterial Family Chromatiaceae.</title>
        <authorList>
            <person name="Aviles F.A."/>
            <person name="Meyer T.E."/>
            <person name="Kyndt J.A."/>
        </authorList>
    </citation>
    <scope>NUCLEOTIDE SEQUENCE [LARGE SCALE GENOMIC DNA]</scope>
    <source>
        <strain evidence="3">DSM 18266</strain>
    </source>
</reference>
<reference evidence="2 3" key="2">
    <citation type="submission" date="2020-02" db="EMBL/GenBank/DDBJ databases">
        <title>Genome sequences of Thiorhodococcus mannitoliphagus and Thiorhodococcus minor, purple sulfur photosynthetic bacteria in the gammaproteobacterial family, Chromatiaceae.</title>
        <authorList>
            <person name="Aviles F.A."/>
            <person name="Meyer T.E."/>
            <person name="Kyndt J.A."/>
        </authorList>
    </citation>
    <scope>NUCLEOTIDE SEQUENCE [LARGE SCALE GENOMIC DNA]</scope>
    <source>
        <strain evidence="2 3">DSM 18266</strain>
    </source>
</reference>
<dbReference type="Proteomes" id="UP000471640">
    <property type="component" value="Unassembled WGS sequence"/>
</dbReference>
<gene>
    <name evidence="2" type="ORF">G3480_21180</name>
</gene>
<proteinExistence type="predicted"/>
<accession>A0A6P1E5B6</accession>
<feature type="compositionally biased region" description="Basic and acidic residues" evidence="1">
    <location>
        <begin position="48"/>
        <end position="68"/>
    </location>
</feature>
<dbReference type="AlphaFoldDB" id="A0A6P1E5B6"/>
<comment type="caution">
    <text evidence="2">The sequence shown here is derived from an EMBL/GenBank/DDBJ whole genome shotgun (WGS) entry which is preliminary data.</text>
</comment>
<feature type="region of interest" description="Disordered" evidence="1">
    <location>
        <begin position="39"/>
        <end position="68"/>
    </location>
</feature>
<name>A0A6P1E5B6_9GAMM</name>
<keyword evidence="3" id="KW-1185">Reference proteome</keyword>
<evidence type="ECO:0000313" key="3">
    <source>
        <dbReference type="Proteomes" id="UP000471640"/>
    </source>
</evidence>
<evidence type="ECO:0008006" key="4">
    <source>
        <dbReference type="Google" id="ProtNLM"/>
    </source>
</evidence>
<sequence length="105" mass="11781">MSTHPYPPVQRAIEKLRTLSADEEARYWAEARAKALSDETSLLDDALEEGREEGRKKGLDEGREEGRRETALAMLRDGQLDLATIARYAGLSEDEVRELGEDPAH</sequence>
<dbReference type="EMBL" id="JAAIJR010000124">
    <property type="protein sequence ID" value="NEX22785.1"/>
    <property type="molecule type" value="Genomic_DNA"/>
</dbReference>
<evidence type="ECO:0000313" key="2">
    <source>
        <dbReference type="EMBL" id="NEX22785.1"/>
    </source>
</evidence>
<organism evidence="2 3">
    <name type="scientific">Thiorhodococcus mannitoliphagus</name>
    <dbReference type="NCBI Taxonomy" id="329406"/>
    <lineage>
        <taxon>Bacteria</taxon>
        <taxon>Pseudomonadati</taxon>
        <taxon>Pseudomonadota</taxon>
        <taxon>Gammaproteobacteria</taxon>
        <taxon>Chromatiales</taxon>
        <taxon>Chromatiaceae</taxon>
        <taxon>Thiorhodococcus</taxon>
    </lineage>
</organism>
<protein>
    <recommendedName>
        <fullName evidence="4">Rpn family recombination-promoting nuclease/putative transposase</fullName>
    </recommendedName>
</protein>
<evidence type="ECO:0000256" key="1">
    <source>
        <dbReference type="SAM" id="MobiDB-lite"/>
    </source>
</evidence>